<name>A0ABM0H0I3_SACKO</name>
<feature type="domain" description="C2H2-type" evidence="2">
    <location>
        <begin position="123"/>
        <end position="146"/>
    </location>
</feature>
<evidence type="ECO:0000313" key="3">
    <source>
        <dbReference type="Proteomes" id="UP000694865"/>
    </source>
</evidence>
<dbReference type="InterPro" id="IPR013087">
    <property type="entry name" value="Znf_C2H2_type"/>
</dbReference>
<dbReference type="InterPro" id="IPR039258">
    <property type="entry name" value="ZNF511"/>
</dbReference>
<dbReference type="PROSITE" id="PS00028">
    <property type="entry name" value="ZINC_FINGER_C2H2_1"/>
    <property type="match status" value="3"/>
</dbReference>
<feature type="domain" description="C2H2-type" evidence="2">
    <location>
        <begin position="86"/>
        <end position="107"/>
    </location>
</feature>
<reference evidence="4" key="1">
    <citation type="submission" date="2025-08" db="UniProtKB">
        <authorList>
            <consortium name="RefSeq"/>
        </authorList>
    </citation>
    <scope>IDENTIFICATION</scope>
    <source>
        <tissue evidence="4">Testes</tissue>
    </source>
</reference>
<dbReference type="SMART" id="SM00355">
    <property type="entry name" value="ZnF_C2H2"/>
    <property type="match status" value="3"/>
</dbReference>
<evidence type="ECO:0000256" key="1">
    <source>
        <dbReference type="SAM" id="MobiDB-lite"/>
    </source>
</evidence>
<sequence length="210" mass="24992">MESSKKPIFDWSYKPIKRRLPPDDLFFEDGDVECFLQAKQYPLDLEDDDTEPSVPEFKCHEPRCNDLFTSIQAYEIHYNSKHRYVCNHCKRFFPSNHLLDIHVLEWHDALFQMLAEKQNMYCCLIESCGERFKTTKDRKSHLVKIHKYPTNFRFDKTAKRIPKTITFGRGVARGFERRHKPPAQKSKKKIKPHRTKDSIHSSEQTEAMDL</sequence>
<evidence type="ECO:0000313" key="4">
    <source>
        <dbReference type="RefSeq" id="XP_002741505.1"/>
    </source>
</evidence>
<proteinExistence type="predicted"/>
<dbReference type="GeneID" id="100379039"/>
<dbReference type="PANTHER" id="PTHR21354">
    <property type="entry name" value="ZINC FINGER PROTEIN 511"/>
    <property type="match status" value="1"/>
</dbReference>
<gene>
    <name evidence="4" type="primary">LOC100379039</name>
</gene>
<protein>
    <submittedName>
        <fullName evidence="4">Zinc finger protein 511-like</fullName>
    </submittedName>
</protein>
<feature type="compositionally biased region" description="Polar residues" evidence="1">
    <location>
        <begin position="201"/>
        <end position="210"/>
    </location>
</feature>
<accession>A0ABM0H0I3</accession>
<evidence type="ECO:0000259" key="2">
    <source>
        <dbReference type="PROSITE" id="PS00028"/>
    </source>
</evidence>
<feature type="domain" description="C2H2-type" evidence="2">
    <location>
        <begin position="59"/>
        <end position="82"/>
    </location>
</feature>
<dbReference type="RefSeq" id="XP_002741505.1">
    <property type="nucleotide sequence ID" value="XM_002741459.2"/>
</dbReference>
<dbReference type="Proteomes" id="UP000694865">
    <property type="component" value="Unplaced"/>
</dbReference>
<feature type="compositionally biased region" description="Basic residues" evidence="1">
    <location>
        <begin position="176"/>
        <end position="194"/>
    </location>
</feature>
<keyword evidence="3" id="KW-1185">Reference proteome</keyword>
<dbReference type="PANTHER" id="PTHR21354:SF0">
    <property type="entry name" value="ZINC FINGER PROTEIN 511"/>
    <property type="match status" value="1"/>
</dbReference>
<dbReference type="Gene3D" id="3.30.160.60">
    <property type="entry name" value="Classic Zinc Finger"/>
    <property type="match status" value="1"/>
</dbReference>
<feature type="region of interest" description="Disordered" evidence="1">
    <location>
        <begin position="172"/>
        <end position="210"/>
    </location>
</feature>
<organism evidence="3 4">
    <name type="scientific">Saccoglossus kowalevskii</name>
    <name type="common">Acorn worm</name>
    <dbReference type="NCBI Taxonomy" id="10224"/>
    <lineage>
        <taxon>Eukaryota</taxon>
        <taxon>Metazoa</taxon>
        <taxon>Hemichordata</taxon>
        <taxon>Enteropneusta</taxon>
        <taxon>Harrimaniidae</taxon>
        <taxon>Saccoglossus</taxon>
    </lineage>
</organism>